<feature type="domain" description="DUF7507" evidence="3">
    <location>
        <begin position="2197"/>
        <end position="2300"/>
    </location>
</feature>
<feature type="domain" description="DUF7507" evidence="3">
    <location>
        <begin position="879"/>
        <end position="980"/>
    </location>
</feature>
<dbReference type="PANTHER" id="PTHR34819:SF3">
    <property type="entry name" value="CELL SURFACE PROTEIN"/>
    <property type="match status" value="1"/>
</dbReference>
<dbReference type="NCBIfam" id="TIGR01451">
    <property type="entry name" value="B_ant_repeat"/>
    <property type="match status" value="7"/>
</dbReference>
<feature type="domain" description="DUF7507" evidence="3">
    <location>
        <begin position="1827"/>
        <end position="1929"/>
    </location>
</feature>
<comment type="caution">
    <text evidence="5">The sequence shown here is derived from an EMBL/GenBank/DDBJ whole genome shotgun (WGS) entry which is preliminary data.</text>
</comment>
<dbReference type="InterPro" id="IPR055354">
    <property type="entry name" value="DUF7507"/>
</dbReference>
<feature type="region of interest" description="Disordered" evidence="1">
    <location>
        <begin position="1915"/>
        <end position="1948"/>
    </location>
</feature>
<feature type="compositionally biased region" description="Pro residues" evidence="1">
    <location>
        <begin position="2297"/>
        <end position="2308"/>
    </location>
</feature>
<feature type="domain" description="DUF7507" evidence="3">
    <location>
        <begin position="1109"/>
        <end position="1211"/>
    </location>
</feature>
<feature type="domain" description="DUF7507" evidence="3">
    <location>
        <begin position="2075"/>
        <end position="2175"/>
    </location>
</feature>
<dbReference type="InterPro" id="IPR057693">
    <property type="entry name" value="DUF7933"/>
</dbReference>
<feature type="compositionally biased region" description="Polar residues" evidence="1">
    <location>
        <begin position="2309"/>
        <end position="2318"/>
    </location>
</feature>
<feature type="region of interest" description="Disordered" evidence="1">
    <location>
        <begin position="1788"/>
        <end position="1814"/>
    </location>
</feature>
<feature type="domain" description="DUF7507" evidence="3">
    <location>
        <begin position="414"/>
        <end position="517"/>
    </location>
</feature>
<evidence type="ECO:0000313" key="5">
    <source>
        <dbReference type="EMBL" id="NYD74100.1"/>
    </source>
</evidence>
<feature type="domain" description="DUF7507" evidence="3">
    <location>
        <begin position="1465"/>
        <end position="1568"/>
    </location>
</feature>
<dbReference type="GO" id="GO:0005975">
    <property type="term" value="P:carbohydrate metabolic process"/>
    <property type="evidence" value="ECO:0007669"/>
    <property type="project" value="UniProtKB-ARBA"/>
</dbReference>
<dbReference type="InterPro" id="IPR013783">
    <property type="entry name" value="Ig-like_fold"/>
</dbReference>
<name>A0A852T0C4_9MICO</name>
<feature type="region of interest" description="Disordered" evidence="1">
    <location>
        <begin position="2161"/>
        <end position="2181"/>
    </location>
</feature>
<feature type="domain" description="DUF7507" evidence="3">
    <location>
        <begin position="994"/>
        <end position="1099"/>
    </location>
</feature>
<feature type="domain" description="DUF7507" evidence="3">
    <location>
        <begin position="1580"/>
        <end position="1681"/>
    </location>
</feature>
<dbReference type="EMBL" id="JACCBJ010000001">
    <property type="protein sequence ID" value="NYD74100.1"/>
    <property type="molecule type" value="Genomic_DNA"/>
</dbReference>
<feature type="domain" description="DUF7933" evidence="4">
    <location>
        <begin position="286"/>
        <end position="389"/>
    </location>
</feature>
<proteinExistence type="predicted"/>
<feature type="domain" description="DUF7507" evidence="3">
    <location>
        <begin position="1952"/>
        <end position="2051"/>
    </location>
</feature>
<accession>A0A852T0C4</accession>
<dbReference type="PANTHER" id="PTHR34819">
    <property type="entry name" value="LARGE CYSTEINE-RICH PERIPLASMIC PROTEIN OMCB"/>
    <property type="match status" value="1"/>
</dbReference>
<reference evidence="5 6" key="1">
    <citation type="submission" date="2020-07" db="EMBL/GenBank/DDBJ databases">
        <title>Sequencing the genomes of 1000 actinobacteria strains.</title>
        <authorList>
            <person name="Klenk H.-P."/>
        </authorList>
    </citation>
    <scope>NUCLEOTIDE SEQUENCE [LARGE SCALE GENOMIC DNA]</scope>
    <source>
        <strain evidence="5 6">DSM 23871</strain>
    </source>
</reference>
<dbReference type="InterPro" id="IPR047589">
    <property type="entry name" value="DUF11_rpt"/>
</dbReference>
<feature type="domain" description="DUF7507" evidence="3">
    <location>
        <begin position="1227"/>
        <end position="1332"/>
    </location>
</feature>
<feature type="region of interest" description="Disordered" evidence="1">
    <location>
        <begin position="2414"/>
        <end position="2435"/>
    </location>
</feature>
<dbReference type="InterPro" id="IPR051172">
    <property type="entry name" value="Chlamydia_OmcB"/>
</dbReference>
<feature type="domain" description="DUF7507" evidence="3">
    <location>
        <begin position="647"/>
        <end position="750"/>
    </location>
</feature>
<organism evidence="5 6">
    <name type="scientific">Leifsonia soli</name>
    <dbReference type="NCBI Taxonomy" id="582665"/>
    <lineage>
        <taxon>Bacteria</taxon>
        <taxon>Bacillati</taxon>
        <taxon>Actinomycetota</taxon>
        <taxon>Actinomycetes</taxon>
        <taxon>Micrococcales</taxon>
        <taxon>Microbacteriaceae</taxon>
        <taxon>Leifsonia</taxon>
    </lineage>
</organism>
<feature type="region of interest" description="Disordered" evidence="1">
    <location>
        <begin position="1667"/>
        <end position="1697"/>
    </location>
</feature>
<dbReference type="Gene3D" id="2.60.40.10">
    <property type="entry name" value="Immunoglobulins"/>
    <property type="match status" value="1"/>
</dbReference>
<dbReference type="Proteomes" id="UP000589620">
    <property type="component" value="Unassembled WGS sequence"/>
</dbReference>
<dbReference type="Pfam" id="PF24346">
    <property type="entry name" value="DUF7507"/>
    <property type="match status" value="19"/>
</dbReference>
<protein>
    <submittedName>
        <fullName evidence="5">Putative repeat protein (TIGR01451 family)</fullName>
    </submittedName>
</protein>
<feature type="compositionally biased region" description="Low complexity" evidence="1">
    <location>
        <begin position="2533"/>
        <end position="2542"/>
    </location>
</feature>
<evidence type="ECO:0000256" key="1">
    <source>
        <dbReference type="SAM" id="MobiDB-lite"/>
    </source>
</evidence>
<feature type="compositionally biased region" description="Polar residues" evidence="1">
    <location>
        <begin position="2554"/>
        <end position="2570"/>
    </location>
</feature>
<feature type="domain" description="DUF7507" evidence="3">
    <location>
        <begin position="763"/>
        <end position="866"/>
    </location>
</feature>
<feature type="region of interest" description="Disordered" evidence="1">
    <location>
        <begin position="617"/>
        <end position="640"/>
    </location>
</feature>
<feature type="compositionally biased region" description="Pro residues" evidence="1">
    <location>
        <begin position="2423"/>
        <end position="2432"/>
    </location>
</feature>
<dbReference type="Pfam" id="PF25564">
    <property type="entry name" value="DUF7933"/>
    <property type="match status" value="1"/>
</dbReference>
<feature type="domain" description="DUF7507" evidence="3">
    <location>
        <begin position="529"/>
        <end position="633"/>
    </location>
</feature>
<feature type="compositionally biased region" description="Low complexity" evidence="1">
    <location>
        <begin position="1688"/>
        <end position="1697"/>
    </location>
</feature>
<feature type="domain" description="DUF7507" evidence="3">
    <location>
        <begin position="2445"/>
        <end position="2545"/>
    </location>
</feature>
<feature type="compositionally biased region" description="Pro residues" evidence="1">
    <location>
        <begin position="2172"/>
        <end position="2181"/>
    </location>
</feature>
<feature type="region of interest" description="Disordered" evidence="1">
    <location>
        <begin position="2533"/>
        <end position="2570"/>
    </location>
</feature>
<dbReference type="NCBIfam" id="NF012200">
    <property type="entry name" value="choice_anch_D"/>
    <property type="match status" value="1"/>
</dbReference>
<keyword evidence="2" id="KW-0812">Transmembrane</keyword>
<evidence type="ECO:0000256" key="2">
    <source>
        <dbReference type="SAM" id="Phobius"/>
    </source>
</evidence>
<evidence type="ECO:0000313" key="6">
    <source>
        <dbReference type="Proteomes" id="UP000589620"/>
    </source>
</evidence>
<keyword evidence="6" id="KW-1185">Reference proteome</keyword>
<feature type="compositionally biased region" description="Pro residues" evidence="1">
    <location>
        <begin position="1926"/>
        <end position="1937"/>
    </location>
</feature>
<keyword evidence="2" id="KW-0472">Membrane</keyword>
<feature type="domain" description="DUF7507" evidence="3">
    <location>
        <begin position="2568"/>
        <end position="2673"/>
    </location>
</feature>
<feature type="domain" description="DUF7507" evidence="3">
    <location>
        <begin position="1346"/>
        <end position="1450"/>
    </location>
</feature>
<sequence length="2694" mass="269327">MRHRNPTIRRAVVATVAILGLIVTGVGVGLPAQQAEATTAGTPGTPQPPTALFTEDFSGQNAASTAINITAYQGTPGSSYVPGVSGANAETYYADPRWADGQYCNGYIVNGSTTTAPPGWNPGCPISGVQILANAMGQFQGYSTAAAAQNQAVTAYTANGTVPGIQLRTSTAIPAIPGHFYQTTAIVAATNCTANSAGNPSETLSLYVNGVKNVLATQLDPCHYPGAVQYGSGPFGPTMVAGLVSAAIKVPSTGTPTVGMQLENQSAVVAGNDGAFDLPQILDVTPQLDKAFSPSTIASGQTSTLTYTITNTSELAAKNGWGFHDDLPSGVTATGVNATTCASGAVTAAQGSASVVVNGTLNQGQNACTVTVQVTATVPGTYTNGPANFPDGTAGLDGLNPPADTPLTVTPPASLIVSKASSTTAITRVGQVVTYKFVVTNRSQVTLHDIAVVDTQTPPASQAALSAILCETQTLAPQASTTCTARYTVSQADLDNGSVRDTATASGLDPAGATVTAPPATLTITSARPAISVVKSTTATLASSVGQQIPYVFRVTNTGNVTLFGVSVTDTPTPPASPANMSAITCPNPALAPGESQSCTGTYTATLADLQNGTLADSATASGAPEGGAAVTSEPSDLSIPTQLPGSLTIRKATTTAAVTSIGQVIPYTFLVTNNSTVVVDNIVVTDTVEAPSLPGNLTAPTCPATTLAPGASTTCTASYRVTSADVNAGVVADHARASGTDPGGNPVLSSPSRVELFSPISALTIVKSTTATSVSAVGQQVPYSFVVTNTGNQVLTNVAVADTQVLPGSQANMSAISCPQTTLNPAASMTCTGSYQVTAADLGNGSVNDFATASGRNPAGTTVTSPQSAASVNATPAALTMVKASSTNSFSSVGQPVRYTFTVTNNSSTTYRNIAIQDTQVAPATQGRLSVIACDRTTLSPGQIAVCSATYSVTAADITNGWLSDFATATGVDVANNTYTTARSSTIIPAIQSPAITVTKSSAVTRVTAVGQEVPYVFTVRNTGNVDVTDVTVADTQTPPAVQANMSQVACPPAPLAPGRTVDCTGTYTVTQADLDHGVVADSATATAIGPTGEPVEAPPSRLRITTNPALTIAKSSTTTLITDIGQQVPYEFVVTNIRTTPVSNVRVDDTPAFPSSPAGMSAIVCDDETLAPGASTTCRGTYTVTAADIANGTVDDSAVAEGTDANGLPLPPSEPSDLGIPTQQSPALTVTKTSGVSVITSVGQTVTYQFLVVNTGNVRIDGVDIEDTQLPPAQQSGLSPVACPYPSLEPGRSQVCTATYTVTQADVTNGAVADTATATGTSPAGVAVRSTPDALSIPAPSTPPAISIVKSSSSPGVGALNEQVPYSFEVTNNSATTLTEVRVVDTQTPPASQANLSAVSCPSTTLAAGASMTCTATYTTTQPDFDHGRIDDSAVATGRDPGGTVVQSPASAYVVLVDPVDNSLTIDKRSSTTSITQIGQQVPYEFVVTNTGGQTLTGLSVTDVVAAPSAQSNLTAVSCPSAPLAPQASATCTATYTTTEADLNNGAVADTATAHAVSPTGARVDSADDSLSLPAVASPALTVAKSTTTTAATRVGQQIPYTFTVSNVGNVTLADVAVADTVAPPSLPGGLSAVTCPATTLPAGGSVTCTATYTVSQADIDAGTVNDTATASGTPPATPADPDPAPSTSGPSSSTVPVLYQAELTILKSSTSTEVVRSGESIPYTFVVTNSGNLAVSGLEVTDTVSAPSDPANLSAVVCPVTTLAPGASTTCTATYLTTQADVDSGGVHDSAVASGQPAPSPGDPTPGRIASEPSTVTLTVASDPALTVVKSSPQSATPPTAAGDQIEYSFLVENTGNETLMDVSVDDQQVAPAEQADLSPVLCPPGPLAPGAQITCTATYTVTQADVDNGSVTDRATASGLPPATPSDPTPPRTSSPESTLTVSVPPSASLTVAKSSTTTSVDQVGDEVPYTFVVTNTGNVTLTGITVDDQVTAPSDPANLSAIDCPQTTLAPAATVTCTATYTVTQADLDNGTVTDSATASGVPPATPGDPNPPAVTSPPSDATVSVDQSAGITVVKRSTAPAVGEAGQQVPYEFVVTNTGTITLTAITVDDQVTAPSDPANLSAISCPGTTLAPAATMTCTATYTVSQADIDNGTVSDTAAATGTPPATPAEPNPPTIESPHSTVTITADTEPALTVTKSSPQSATPPTAVGGVIDYDFLVVNTGNVTLSDIQVADLQDAPATQGNLSPVICPPGPLAPGAQVTCTAAYTLTQADVDAGTVGDRATASGLPPATPSDPNPPRTTSPESTLTVSVPPSASLTVAKSSTTTSLDQVGQQVPYEFLVTNTGNVTLTDITVDDQVTAPSDPANLSAVTCPQTTLAPQATTTCTATYTVTQADLDNGTVTDTATAHGIRPATPGDPTPPPVDSPTSGLTISVDRAPALSILKSTETTEITRAGQEVVFTFLVTNTGNVDLEGVTVDDRLAAPSSPAGLSPISCPQTALAPAEAITCTATYTVSQADMDAGSVADTATASGTPPATPGDPTPTAISSEPSTVTVAEQTQPGLSIAKTSDTRAATAEGQQIPYAFVVTNTGNVTMTDIVVTDTVAAPSTPSGLSAVSCPSDTLAPGERMTCTATYTVSAADLMLGSSISDTATVAGTAPGGARIGSAPSTLALPVQPIAHLPIVTG</sequence>
<feature type="region of interest" description="Disordered" evidence="1">
    <location>
        <begin position="2286"/>
        <end position="2318"/>
    </location>
</feature>
<feature type="region of interest" description="Disordered" evidence="1">
    <location>
        <begin position="2037"/>
        <end position="2068"/>
    </location>
</feature>
<feature type="domain" description="DUF7507" evidence="3">
    <location>
        <begin position="2323"/>
        <end position="2422"/>
    </location>
</feature>
<evidence type="ECO:0000259" key="4">
    <source>
        <dbReference type="Pfam" id="PF25564"/>
    </source>
</evidence>
<dbReference type="RefSeq" id="WP_179455840.1">
    <property type="nucleotide sequence ID" value="NZ_BAAAPX010000001.1"/>
</dbReference>
<keyword evidence="2" id="KW-1133">Transmembrane helix</keyword>
<feature type="transmembrane region" description="Helical" evidence="2">
    <location>
        <begin position="12"/>
        <end position="32"/>
    </location>
</feature>
<evidence type="ECO:0000259" key="3">
    <source>
        <dbReference type="Pfam" id="PF24346"/>
    </source>
</evidence>
<gene>
    <name evidence="5" type="ORF">BJ963_001619</name>
</gene>
<feature type="compositionally biased region" description="Pro residues" evidence="1">
    <location>
        <begin position="2049"/>
        <end position="2061"/>
    </location>
</feature>
<feature type="domain" description="DUF7507" evidence="3">
    <location>
        <begin position="1704"/>
        <end position="1801"/>
    </location>
</feature>
<feature type="compositionally biased region" description="Pro residues" evidence="1">
    <location>
        <begin position="1678"/>
        <end position="1687"/>
    </location>
</feature>